<name>A0A401H3S9_9APHY</name>
<organism evidence="2 3">
    <name type="scientific">Sparassis crispa</name>
    <dbReference type="NCBI Taxonomy" id="139825"/>
    <lineage>
        <taxon>Eukaryota</taxon>
        <taxon>Fungi</taxon>
        <taxon>Dikarya</taxon>
        <taxon>Basidiomycota</taxon>
        <taxon>Agaricomycotina</taxon>
        <taxon>Agaricomycetes</taxon>
        <taxon>Polyporales</taxon>
        <taxon>Sparassidaceae</taxon>
        <taxon>Sparassis</taxon>
    </lineage>
</organism>
<dbReference type="InterPro" id="IPR038279">
    <property type="entry name" value="Ndc10_dom2_sf"/>
</dbReference>
<proteinExistence type="predicted"/>
<reference evidence="2 3" key="1">
    <citation type="journal article" date="2018" name="Sci. Rep.">
        <title>Genome sequence of the cauliflower mushroom Sparassis crispa (Hanabiratake) and its association with beneficial usage.</title>
        <authorList>
            <person name="Kiyama R."/>
            <person name="Furutani Y."/>
            <person name="Kawaguchi K."/>
            <person name="Nakanishi T."/>
        </authorList>
    </citation>
    <scope>NUCLEOTIDE SEQUENCE [LARGE SCALE GENOMIC DNA]</scope>
</reference>
<keyword evidence="3" id="KW-1185">Reference proteome</keyword>
<accession>A0A401H3S9</accession>
<dbReference type="GO" id="GO:0003677">
    <property type="term" value="F:DNA binding"/>
    <property type="evidence" value="ECO:0007669"/>
    <property type="project" value="InterPro"/>
</dbReference>
<dbReference type="OrthoDB" id="3065555at2759"/>
<dbReference type="GeneID" id="38785991"/>
<gene>
    <name evidence="2" type="ORF">SCP_1500770</name>
</gene>
<dbReference type="STRING" id="139825.A0A401H3S9"/>
<evidence type="ECO:0000259" key="1">
    <source>
        <dbReference type="Pfam" id="PF16787"/>
    </source>
</evidence>
<sequence length="305" mass="34611">MLLTSLSMAFRGDNLRSLLWSDLSVRQIPMYDIQLGHKVPALIFMANNGKTNQNGWTDKFGAFHHHLIELCSIGSITLQLYSHFHIQNNTVPNFGADVTDRNFGEYGQRDWYRYHVFYASRLDAPMSYEAHRSRINALHLQHEISITKVTHTGRSFTAQNTCSHGVSASDTKAFGGWSESGSFRSCYDCELPIDALVGSAMFNARQPGTYFIPRDVLDPLLSLKTAIFPWLEDQERAMRAWAEAEALTKDIALVQFFRVLAWFCHVLLQDMAVLYSWNPGALVFQHPPFNTVTFRAFAADTDTTT</sequence>
<dbReference type="InParanoid" id="A0A401H3S9"/>
<evidence type="ECO:0000313" key="3">
    <source>
        <dbReference type="Proteomes" id="UP000287166"/>
    </source>
</evidence>
<dbReference type="RefSeq" id="XP_027619987.1">
    <property type="nucleotide sequence ID" value="XM_027764186.1"/>
</dbReference>
<dbReference type="Pfam" id="PF16787">
    <property type="entry name" value="NDC10_II"/>
    <property type="match status" value="1"/>
</dbReference>
<dbReference type="Gene3D" id="1.10.443.20">
    <property type="entry name" value="Centromere DNA-binding protein complex CBF3 subunit, domain 2"/>
    <property type="match status" value="1"/>
</dbReference>
<dbReference type="InterPro" id="IPR031872">
    <property type="entry name" value="NDC10_II"/>
</dbReference>
<feature type="domain" description="Ndc10" evidence="1">
    <location>
        <begin position="8"/>
        <end position="294"/>
    </location>
</feature>
<comment type="caution">
    <text evidence="2">The sequence shown here is derived from an EMBL/GenBank/DDBJ whole genome shotgun (WGS) entry which is preliminary data.</text>
</comment>
<dbReference type="AlphaFoldDB" id="A0A401H3S9"/>
<dbReference type="EMBL" id="BFAD01000015">
    <property type="protein sequence ID" value="GBE89074.1"/>
    <property type="molecule type" value="Genomic_DNA"/>
</dbReference>
<dbReference type="Proteomes" id="UP000287166">
    <property type="component" value="Unassembled WGS sequence"/>
</dbReference>
<protein>
    <recommendedName>
        <fullName evidence="1">Ndc10 domain-containing protein</fullName>
    </recommendedName>
</protein>
<evidence type="ECO:0000313" key="2">
    <source>
        <dbReference type="EMBL" id="GBE89074.1"/>
    </source>
</evidence>